<evidence type="ECO:0000259" key="7">
    <source>
        <dbReference type="Pfam" id="PF20684"/>
    </source>
</evidence>
<dbReference type="PANTHER" id="PTHR33048:SF47">
    <property type="entry name" value="INTEGRAL MEMBRANE PROTEIN-RELATED"/>
    <property type="match status" value="1"/>
</dbReference>
<proteinExistence type="inferred from homology"/>
<comment type="subcellular location">
    <subcellularLocation>
        <location evidence="1">Membrane</location>
        <topology evidence="1">Multi-pass membrane protein</topology>
    </subcellularLocation>
</comment>
<keyword evidence="4 6" id="KW-0472">Membrane</keyword>
<dbReference type="EMBL" id="ML993933">
    <property type="protein sequence ID" value="KAF2202540.1"/>
    <property type="molecule type" value="Genomic_DNA"/>
</dbReference>
<feature type="transmembrane region" description="Helical" evidence="6">
    <location>
        <begin position="186"/>
        <end position="207"/>
    </location>
</feature>
<evidence type="ECO:0000256" key="6">
    <source>
        <dbReference type="SAM" id="Phobius"/>
    </source>
</evidence>
<dbReference type="Pfam" id="PF20684">
    <property type="entry name" value="Fung_rhodopsin"/>
    <property type="match status" value="1"/>
</dbReference>
<evidence type="ECO:0000313" key="8">
    <source>
        <dbReference type="EMBL" id="KAF2202540.1"/>
    </source>
</evidence>
<feature type="transmembrane region" description="Helical" evidence="6">
    <location>
        <begin position="219"/>
        <end position="241"/>
    </location>
</feature>
<dbReference type="InterPro" id="IPR049326">
    <property type="entry name" value="Rhodopsin_dom_fungi"/>
</dbReference>
<evidence type="ECO:0000256" key="3">
    <source>
        <dbReference type="ARBA" id="ARBA00022989"/>
    </source>
</evidence>
<keyword evidence="3 6" id="KW-1133">Transmembrane helix</keyword>
<gene>
    <name evidence="8" type="ORF">GQ43DRAFT_307710</name>
</gene>
<organism evidence="8 9">
    <name type="scientific">Delitschia confertaspora ATCC 74209</name>
    <dbReference type="NCBI Taxonomy" id="1513339"/>
    <lineage>
        <taxon>Eukaryota</taxon>
        <taxon>Fungi</taxon>
        <taxon>Dikarya</taxon>
        <taxon>Ascomycota</taxon>
        <taxon>Pezizomycotina</taxon>
        <taxon>Dothideomycetes</taxon>
        <taxon>Pleosporomycetidae</taxon>
        <taxon>Pleosporales</taxon>
        <taxon>Delitschiaceae</taxon>
        <taxon>Delitschia</taxon>
    </lineage>
</organism>
<comment type="caution">
    <text evidence="8">The sequence shown here is derived from an EMBL/GenBank/DDBJ whole genome shotgun (WGS) entry which is preliminary data.</text>
</comment>
<feature type="transmembrane region" description="Helical" evidence="6">
    <location>
        <begin position="56"/>
        <end position="77"/>
    </location>
</feature>
<reference evidence="8" key="1">
    <citation type="journal article" date="2020" name="Stud. Mycol.">
        <title>101 Dothideomycetes genomes: a test case for predicting lifestyles and emergence of pathogens.</title>
        <authorList>
            <person name="Haridas S."/>
            <person name="Albert R."/>
            <person name="Binder M."/>
            <person name="Bloem J."/>
            <person name="Labutti K."/>
            <person name="Salamov A."/>
            <person name="Andreopoulos B."/>
            <person name="Baker S."/>
            <person name="Barry K."/>
            <person name="Bills G."/>
            <person name="Bluhm B."/>
            <person name="Cannon C."/>
            <person name="Castanera R."/>
            <person name="Culley D."/>
            <person name="Daum C."/>
            <person name="Ezra D."/>
            <person name="Gonzalez J."/>
            <person name="Henrissat B."/>
            <person name="Kuo A."/>
            <person name="Liang C."/>
            <person name="Lipzen A."/>
            <person name="Lutzoni F."/>
            <person name="Magnuson J."/>
            <person name="Mondo S."/>
            <person name="Nolan M."/>
            <person name="Ohm R."/>
            <person name="Pangilinan J."/>
            <person name="Park H.-J."/>
            <person name="Ramirez L."/>
            <person name="Alfaro M."/>
            <person name="Sun H."/>
            <person name="Tritt A."/>
            <person name="Yoshinaga Y."/>
            <person name="Zwiers L.-H."/>
            <person name="Turgeon B."/>
            <person name="Goodwin S."/>
            <person name="Spatafora J."/>
            <person name="Crous P."/>
            <person name="Grigoriev I."/>
        </authorList>
    </citation>
    <scope>NUCLEOTIDE SEQUENCE</scope>
    <source>
        <strain evidence="8">ATCC 74209</strain>
    </source>
</reference>
<feature type="transmembrane region" description="Helical" evidence="6">
    <location>
        <begin position="23"/>
        <end position="44"/>
    </location>
</feature>
<dbReference type="GO" id="GO:0016020">
    <property type="term" value="C:membrane"/>
    <property type="evidence" value="ECO:0007669"/>
    <property type="project" value="UniProtKB-SubCell"/>
</dbReference>
<evidence type="ECO:0000256" key="2">
    <source>
        <dbReference type="ARBA" id="ARBA00022692"/>
    </source>
</evidence>
<feature type="transmembrane region" description="Helical" evidence="6">
    <location>
        <begin position="139"/>
        <end position="166"/>
    </location>
</feature>
<dbReference type="OrthoDB" id="3529975at2759"/>
<dbReference type="PANTHER" id="PTHR33048">
    <property type="entry name" value="PTH11-LIKE INTEGRAL MEMBRANE PROTEIN (AFU_ORTHOLOGUE AFUA_5G11245)"/>
    <property type="match status" value="1"/>
</dbReference>
<evidence type="ECO:0000256" key="1">
    <source>
        <dbReference type="ARBA" id="ARBA00004141"/>
    </source>
</evidence>
<evidence type="ECO:0000256" key="4">
    <source>
        <dbReference type="ARBA" id="ARBA00023136"/>
    </source>
</evidence>
<evidence type="ECO:0000256" key="5">
    <source>
        <dbReference type="ARBA" id="ARBA00038359"/>
    </source>
</evidence>
<keyword evidence="9" id="KW-1185">Reference proteome</keyword>
<feature type="transmembrane region" description="Helical" evidence="6">
    <location>
        <begin position="109"/>
        <end position="127"/>
    </location>
</feature>
<feature type="domain" description="Rhodopsin" evidence="7">
    <location>
        <begin position="40"/>
        <end position="253"/>
    </location>
</feature>
<dbReference type="Proteomes" id="UP000799536">
    <property type="component" value="Unassembled WGS sequence"/>
</dbReference>
<sequence>MAGHGVGKQPSAAYLAEDEGHTMIAIAILFIILNTLSVAIRFYARRLNKSTLGSDDLVIPFAWLVNVGLCALGITMVHEAGVGRHLAYVLETDPHKIAAWAKSLYALEWLYLPAVALPKISILLLYLQIFLDRPARITTYVLICILLANWIAYLVASSLQCLPFAYQWDKSIPGGKCFNQRAFYKTVSGPNIATDVIILVLPLKTVWGLRTSVMRKVGLLIVFLTGSVGIIASCVRMASFFQTEAFEDNTCESHLCFSSLPPFMCHLFQDKLG</sequence>
<accession>A0A9P4JNX6</accession>
<dbReference type="InterPro" id="IPR052337">
    <property type="entry name" value="SAT4-like"/>
</dbReference>
<comment type="similarity">
    <text evidence="5">Belongs to the SAT4 family.</text>
</comment>
<dbReference type="AlphaFoldDB" id="A0A9P4JNX6"/>
<name>A0A9P4JNX6_9PLEO</name>
<evidence type="ECO:0000313" key="9">
    <source>
        <dbReference type="Proteomes" id="UP000799536"/>
    </source>
</evidence>
<keyword evidence="2 6" id="KW-0812">Transmembrane</keyword>
<protein>
    <recommendedName>
        <fullName evidence="7">Rhodopsin domain-containing protein</fullName>
    </recommendedName>
</protein>